<evidence type="ECO:0000259" key="1">
    <source>
        <dbReference type="Pfam" id="PF05065"/>
    </source>
</evidence>
<dbReference type="AlphaFoldDB" id="A0A413IU14"/>
<evidence type="ECO:0000313" key="3">
    <source>
        <dbReference type="Proteomes" id="UP000286063"/>
    </source>
</evidence>
<accession>A0A413IU14</accession>
<dbReference type="Gene3D" id="3.30.2400.10">
    <property type="entry name" value="Major capsid protein gp5"/>
    <property type="match status" value="1"/>
</dbReference>
<dbReference type="EMBL" id="QSCR01000001">
    <property type="protein sequence ID" value="RGY21374.1"/>
    <property type="molecule type" value="Genomic_DNA"/>
</dbReference>
<dbReference type="OrthoDB" id="637859at2"/>
<reference evidence="2 3" key="1">
    <citation type="submission" date="2018-08" db="EMBL/GenBank/DDBJ databases">
        <title>A genome reference for cultivated species of the human gut microbiota.</title>
        <authorList>
            <person name="Zou Y."/>
            <person name="Xue W."/>
            <person name="Luo G."/>
        </authorList>
    </citation>
    <scope>NUCLEOTIDE SEQUENCE [LARGE SCALE GENOMIC DNA]</scope>
    <source>
        <strain evidence="2 3">OF02-7</strain>
    </source>
</reference>
<comment type="caution">
    <text evidence="2">The sequence shown here is derived from an EMBL/GenBank/DDBJ whole genome shotgun (WGS) entry which is preliminary data.</text>
</comment>
<dbReference type="Gene3D" id="3.30.2320.10">
    <property type="entry name" value="hypothetical protein PF0899 domain"/>
    <property type="match status" value="1"/>
</dbReference>
<sequence>MKNLFKKLGQCSKIKLFAFGVLAIAFAACFFVDMGSGIGMLAAAPIITLAKKDSRMSAEEEEFLNKIEGPLNEAFDNFSKGFITEERLQGIIEKSMTDFINKNKDKMPADDLKKSLDDMQETVKTVVKEIQKMKDGGITLGNGSMIEKAIDEIIDNPKMVDFINSKSRTTGKIPFNIKGIVSLENNYEGNLLTTQQTGRVIVDVNERRINVRDLMTVDQGDPEFTSIAYAKIIDLDRNAVAVSENGRLPESAFKMKEETANIARIGTHVNISKRLLKSRPYLRSFLINRLPKWVRMAEDFQILFGDGTGDNLLGIVGQSNDISKWLTAVVAKGEAGSVESVESYNKGEQTMITFSKPFDKIEEGMLIKFTGAPEVTSGTASKLNSENMMHKHNDRKIMINVPYADIVPQSAGKLSESEIAALKFEVKNNFFNTVEDPNYGDAINAVIAVLTYGEFTPNVVALNPSDVFMIQTLKDTSGRSLDLITGIDGTKRISGRVIVETTIVPPGYYFIGDMANAAALVDYTSLFIEFAEDIESKLTNQVTVIAQEEVLMPVYNPFAFAYGKLDDVLAAITKKKD</sequence>
<gene>
    <name evidence="2" type="ORF">DXA50_00525</name>
</gene>
<dbReference type="Proteomes" id="UP000286063">
    <property type="component" value="Unassembled WGS sequence"/>
</dbReference>
<dbReference type="InterPro" id="IPR054612">
    <property type="entry name" value="Phage_capsid-like_C"/>
</dbReference>
<feature type="domain" description="Phage capsid-like C-terminal" evidence="1">
    <location>
        <begin position="190"/>
        <end position="338"/>
    </location>
</feature>
<dbReference type="Pfam" id="PF05065">
    <property type="entry name" value="Phage_capsid"/>
    <property type="match status" value="1"/>
</dbReference>
<dbReference type="PROSITE" id="PS51257">
    <property type="entry name" value="PROKAR_LIPOPROTEIN"/>
    <property type="match status" value="1"/>
</dbReference>
<evidence type="ECO:0000313" key="2">
    <source>
        <dbReference type="EMBL" id="RGY21374.1"/>
    </source>
</evidence>
<dbReference type="SUPFAM" id="SSF56563">
    <property type="entry name" value="Major capsid protein gp5"/>
    <property type="match status" value="1"/>
</dbReference>
<proteinExistence type="predicted"/>
<dbReference type="RefSeq" id="WP_117774517.1">
    <property type="nucleotide sequence ID" value="NZ_QSCR01000001.1"/>
</dbReference>
<organism evidence="2 3">
    <name type="scientific">Butyricimonas virosa</name>
    <dbReference type="NCBI Taxonomy" id="544645"/>
    <lineage>
        <taxon>Bacteria</taxon>
        <taxon>Pseudomonadati</taxon>
        <taxon>Bacteroidota</taxon>
        <taxon>Bacteroidia</taxon>
        <taxon>Bacteroidales</taxon>
        <taxon>Odoribacteraceae</taxon>
        <taxon>Butyricimonas</taxon>
    </lineage>
</organism>
<protein>
    <submittedName>
        <fullName evidence="2">Phage major capsid protein</fullName>
    </submittedName>
</protein>
<name>A0A413IU14_9BACT</name>